<proteinExistence type="predicted"/>
<feature type="transmembrane region" description="Helical" evidence="1">
    <location>
        <begin position="77"/>
        <end position="96"/>
    </location>
</feature>
<dbReference type="Proteomes" id="UP000298652">
    <property type="component" value="Chromosome 9"/>
</dbReference>
<dbReference type="AlphaFoldDB" id="A0A4V6D1I9"/>
<keyword evidence="1" id="KW-0472">Membrane</keyword>
<evidence type="ECO:0000256" key="1">
    <source>
        <dbReference type="SAM" id="Phobius"/>
    </source>
</evidence>
<keyword evidence="1" id="KW-0812">Transmembrane</keyword>
<gene>
    <name evidence="2" type="ORF">SEVIR_9G320701v2</name>
</gene>
<name>A0A4V6D1I9_SETVI</name>
<dbReference type="EMBL" id="CM016560">
    <property type="protein sequence ID" value="TKV94815.1"/>
    <property type="molecule type" value="Genomic_DNA"/>
</dbReference>
<evidence type="ECO:0000313" key="2">
    <source>
        <dbReference type="EMBL" id="TKV94815.1"/>
    </source>
</evidence>
<keyword evidence="1" id="KW-1133">Transmembrane helix</keyword>
<accession>A0A4V6D1I9</accession>
<organism evidence="2 3">
    <name type="scientific">Setaria viridis</name>
    <name type="common">Green bristlegrass</name>
    <name type="synonym">Setaria italica subsp. viridis</name>
    <dbReference type="NCBI Taxonomy" id="4556"/>
    <lineage>
        <taxon>Eukaryota</taxon>
        <taxon>Viridiplantae</taxon>
        <taxon>Streptophyta</taxon>
        <taxon>Embryophyta</taxon>
        <taxon>Tracheophyta</taxon>
        <taxon>Spermatophyta</taxon>
        <taxon>Magnoliopsida</taxon>
        <taxon>Liliopsida</taxon>
        <taxon>Poales</taxon>
        <taxon>Poaceae</taxon>
        <taxon>PACMAD clade</taxon>
        <taxon>Panicoideae</taxon>
        <taxon>Panicodae</taxon>
        <taxon>Paniceae</taxon>
        <taxon>Cenchrinae</taxon>
        <taxon>Setaria</taxon>
    </lineage>
</organism>
<reference evidence="2" key="1">
    <citation type="submission" date="2019-03" db="EMBL/GenBank/DDBJ databases">
        <title>WGS assembly of Setaria viridis.</title>
        <authorList>
            <person name="Huang P."/>
            <person name="Jenkins J."/>
            <person name="Grimwood J."/>
            <person name="Barry K."/>
            <person name="Healey A."/>
            <person name="Mamidi S."/>
            <person name="Sreedasyam A."/>
            <person name="Shu S."/>
            <person name="Feldman M."/>
            <person name="Wu J."/>
            <person name="Yu Y."/>
            <person name="Chen C."/>
            <person name="Johnson J."/>
            <person name="Rokhsar D."/>
            <person name="Baxter I."/>
            <person name="Schmutz J."/>
            <person name="Brutnell T."/>
            <person name="Kellogg E."/>
        </authorList>
    </citation>
    <scope>NUCLEOTIDE SEQUENCE [LARGE SCALE GENOMIC DNA]</scope>
</reference>
<dbReference type="Gramene" id="TKV94815">
    <property type="protein sequence ID" value="TKV94815"/>
    <property type="gene ID" value="SEVIR_9G320701v2"/>
</dbReference>
<evidence type="ECO:0000313" key="3">
    <source>
        <dbReference type="Proteomes" id="UP000298652"/>
    </source>
</evidence>
<protein>
    <submittedName>
        <fullName evidence="2">Uncharacterized protein</fullName>
    </submittedName>
</protein>
<keyword evidence="3" id="KW-1185">Reference proteome</keyword>
<sequence length="143" mass="15133">MRATTAASLSLTWRRIGVDSRSTPWRMAAAEAWRRSLCARKAVLSLYKGSANRAHHLAQVQSRGAAEEMAKQQQQQLCVVFLVAFLVVSAMNAVHVDAGRALAQVSYGALIPGGTPSVPRGQPYSGSGCAKIYGCKPPPAGAP</sequence>